<proteinExistence type="predicted"/>
<name>A0ACC2UZQ6_9TREE</name>
<evidence type="ECO:0000313" key="1">
    <source>
        <dbReference type="EMBL" id="KAJ9092560.1"/>
    </source>
</evidence>
<evidence type="ECO:0000313" key="2">
    <source>
        <dbReference type="Proteomes" id="UP001227268"/>
    </source>
</evidence>
<dbReference type="Proteomes" id="UP001227268">
    <property type="component" value="Unassembled WGS sequence"/>
</dbReference>
<organism evidence="1 2">
    <name type="scientific">Naganishia friedmannii</name>
    <dbReference type="NCBI Taxonomy" id="89922"/>
    <lineage>
        <taxon>Eukaryota</taxon>
        <taxon>Fungi</taxon>
        <taxon>Dikarya</taxon>
        <taxon>Basidiomycota</taxon>
        <taxon>Agaricomycotina</taxon>
        <taxon>Tremellomycetes</taxon>
        <taxon>Filobasidiales</taxon>
        <taxon>Filobasidiaceae</taxon>
        <taxon>Naganishia</taxon>
    </lineage>
</organism>
<dbReference type="EMBL" id="JASBWT010000037">
    <property type="protein sequence ID" value="KAJ9092560.1"/>
    <property type="molecule type" value="Genomic_DNA"/>
</dbReference>
<gene>
    <name evidence="1" type="ORF">QFC21_006791</name>
</gene>
<reference evidence="1" key="1">
    <citation type="submission" date="2023-04" db="EMBL/GenBank/DDBJ databases">
        <title>Draft Genome sequencing of Naganishia species isolated from polar environments using Oxford Nanopore Technology.</title>
        <authorList>
            <person name="Leo P."/>
            <person name="Venkateswaran K."/>
        </authorList>
    </citation>
    <scope>NUCLEOTIDE SEQUENCE</scope>
    <source>
        <strain evidence="1">MNA-CCFEE 5423</strain>
    </source>
</reference>
<protein>
    <submittedName>
        <fullName evidence="1">Uncharacterized protein</fullName>
    </submittedName>
</protein>
<comment type="caution">
    <text evidence="1">The sequence shown here is derived from an EMBL/GenBank/DDBJ whole genome shotgun (WGS) entry which is preliminary data.</text>
</comment>
<keyword evidence="2" id="KW-1185">Reference proteome</keyword>
<accession>A0ACC2UZQ6</accession>
<sequence>MSHELDRSQLKLSLLLEKVMKGSVNTALSADILGQHYRSELEAQTSARERRNGDRKRVRTKGRPITIDAERKIDDRLVQEAEDAEKKREWERISATLYTSYQANPTTEAELLQALPAAVAQGKTRNLRSDKGKKLAKLLKGCLEASSQEAETLVVTGNGV</sequence>